<evidence type="ECO:0008006" key="4">
    <source>
        <dbReference type="Google" id="ProtNLM"/>
    </source>
</evidence>
<dbReference type="Proteomes" id="UP000648239">
    <property type="component" value="Unassembled WGS sequence"/>
</dbReference>
<feature type="signal peptide" evidence="1">
    <location>
        <begin position="1"/>
        <end position="22"/>
    </location>
</feature>
<accession>A0A8J6XR51</accession>
<organism evidence="2 3">
    <name type="scientific">Candidatus Polarisedimenticola svalbardensis</name>
    <dbReference type="NCBI Taxonomy" id="2886004"/>
    <lineage>
        <taxon>Bacteria</taxon>
        <taxon>Pseudomonadati</taxon>
        <taxon>Acidobacteriota</taxon>
        <taxon>Candidatus Polarisedimenticolia</taxon>
        <taxon>Candidatus Polarisedimenticolales</taxon>
        <taxon>Candidatus Polarisedimenticolaceae</taxon>
        <taxon>Candidatus Polarisedimenticola</taxon>
    </lineage>
</organism>
<dbReference type="SUPFAM" id="SSF101898">
    <property type="entry name" value="NHL repeat"/>
    <property type="match status" value="1"/>
</dbReference>
<name>A0A8J6XR51_9BACT</name>
<keyword evidence="1" id="KW-0732">Signal</keyword>
<dbReference type="EMBL" id="JACXWD010000004">
    <property type="protein sequence ID" value="MBD3866982.1"/>
    <property type="molecule type" value="Genomic_DNA"/>
</dbReference>
<evidence type="ECO:0000313" key="3">
    <source>
        <dbReference type="Proteomes" id="UP000648239"/>
    </source>
</evidence>
<evidence type="ECO:0000256" key="1">
    <source>
        <dbReference type="SAM" id="SignalP"/>
    </source>
</evidence>
<protein>
    <recommendedName>
        <fullName evidence="4">NHL repeat containing protein</fullName>
    </recommendedName>
</protein>
<dbReference type="AlphaFoldDB" id="A0A8J6XR51"/>
<dbReference type="Gene3D" id="2.120.10.30">
    <property type="entry name" value="TolB, C-terminal domain"/>
    <property type="match status" value="1"/>
</dbReference>
<dbReference type="InterPro" id="IPR011042">
    <property type="entry name" value="6-blade_b-propeller_TolB-like"/>
</dbReference>
<comment type="caution">
    <text evidence="2">The sequence shown here is derived from an EMBL/GenBank/DDBJ whole genome shotgun (WGS) entry which is preliminary data.</text>
</comment>
<dbReference type="PROSITE" id="PS51257">
    <property type="entry name" value="PROKAR_LIPOPROTEIN"/>
    <property type="match status" value="1"/>
</dbReference>
<gene>
    <name evidence="2" type="ORF">IFK94_02565</name>
</gene>
<sequence length="295" mass="31139">MNRRGMIACAVLLLACLPGALAAEEDRLFAFEVVVDNEDSSAVRKPTGVAAGSDTELAVVDAHDNRLLIFGFSGTEWTVQQTVNLPAVPLAIAHDGTRYLVSLREGMGLMAVEGTRHQLRPVSLPVGAVAGVVAGIPGGGFLVHDSAGHQVLTLTQAGKVEGGTPVQPGTVGIAATRSGGFFVSLPASGEILSYDATGKQTGRWAVPAVEPVPAWPVSMVQIEGDLIALDRHGHRLVQFNSKNQFQGIGARRGWEPGLLLFPVALTAFPDGRVAVADQMNGRIQIYRRIEEEPAQ</sequence>
<reference evidence="2 3" key="1">
    <citation type="submission" date="2020-08" db="EMBL/GenBank/DDBJ databases">
        <title>Acidobacteriota in marine sediments use diverse sulfur dissimilation pathways.</title>
        <authorList>
            <person name="Wasmund K."/>
        </authorList>
    </citation>
    <scope>NUCLEOTIDE SEQUENCE [LARGE SCALE GENOMIC DNA]</scope>
    <source>
        <strain evidence="2">MAG AM4</strain>
    </source>
</reference>
<evidence type="ECO:0000313" key="2">
    <source>
        <dbReference type="EMBL" id="MBD3866982.1"/>
    </source>
</evidence>
<proteinExistence type="predicted"/>
<feature type="chain" id="PRO_5035328459" description="NHL repeat containing protein" evidence="1">
    <location>
        <begin position="23"/>
        <end position="295"/>
    </location>
</feature>